<feature type="domain" description="ABC transmembrane type-1" evidence="8">
    <location>
        <begin position="85"/>
        <end position="301"/>
    </location>
</feature>
<dbReference type="AlphaFoldDB" id="A0A4U0Z1Y7"/>
<keyword evidence="5 7" id="KW-1133">Transmembrane helix</keyword>
<gene>
    <name evidence="9" type="ORF">FAZ78_16885</name>
</gene>
<reference evidence="9 10" key="1">
    <citation type="submission" date="2019-04" db="EMBL/GenBank/DDBJ databases">
        <title>Crypto-aerobic microbial life in anoxic (sulfidic) marine sediments.</title>
        <authorList>
            <person name="Bhattacharya S."/>
            <person name="Roy C."/>
            <person name="Mondal N."/>
            <person name="Sarkar J."/>
            <person name="Mandal S."/>
            <person name="Rameez M.J."/>
            <person name="Ghosh W."/>
        </authorList>
    </citation>
    <scope>NUCLEOTIDE SEQUENCE [LARGE SCALE GENOMIC DNA]</scope>
    <source>
        <strain evidence="9 10">SBBC</strain>
    </source>
</reference>
<keyword evidence="3" id="KW-1003">Cell membrane</keyword>
<feature type="transmembrane region" description="Helical" evidence="7">
    <location>
        <begin position="218"/>
        <end position="241"/>
    </location>
</feature>
<evidence type="ECO:0000256" key="2">
    <source>
        <dbReference type="ARBA" id="ARBA00022448"/>
    </source>
</evidence>
<evidence type="ECO:0000259" key="8">
    <source>
        <dbReference type="PROSITE" id="PS50928"/>
    </source>
</evidence>
<dbReference type="PANTHER" id="PTHR43005">
    <property type="entry name" value="BLR7065 PROTEIN"/>
    <property type="match status" value="1"/>
</dbReference>
<dbReference type="CDD" id="cd06261">
    <property type="entry name" value="TM_PBP2"/>
    <property type="match status" value="1"/>
</dbReference>
<dbReference type="InterPro" id="IPR000515">
    <property type="entry name" value="MetI-like"/>
</dbReference>
<dbReference type="Proteomes" id="UP000306340">
    <property type="component" value="Unassembled WGS sequence"/>
</dbReference>
<feature type="transmembrane region" description="Helical" evidence="7">
    <location>
        <begin position="278"/>
        <end position="300"/>
    </location>
</feature>
<dbReference type="Pfam" id="PF00528">
    <property type="entry name" value="BPD_transp_1"/>
    <property type="match status" value="1"/>
</dbReference>
<feature type="transmembrane region" description="Helical" evidence="7">
    <location>
        <begin position="89"/>
        <end position="110"/>
    </location>
</feature>
<dbReference type="RefSeq" id="WP_136793613.1">
    <property type="nucleotide sequence ID" value="NZ_SWAU01000187.1"/>
</dbReference>
<evidence type="ECO:0000313" key="10">
    <source>
        <dbReference type="Proteomes" id="UP000306340"/>
    </source>
</evidence>
<keyword evidence="6 7" id="KW-0472">Membrane</keyword>
<evidence type="ECO:0000256" key="3">
    <source>
        <dbReference type="ARBA" id="ARBA00022475"/>
    </source>
</evidence>
<feature type="transmembrane region" description="Helical" evidence="7">
    <location>
        <begin position="122"/>
        <end position="142"/>
    </location>
</feature>
<name>A0A4U0Z1Y7_9RHOB</name>
<dbReference type="PROSITE" id="PS50928">
    <property type="entry name" value="ABC_TM1"/>
    <property type="match status" value="1"/>
</dbReference>
<protein>
    <submittedName>
        <fullName evidence="9">Sugar ABC transporter permease</fullName>
    </submittedName>
</protein>
<evidence type="ECO:0000256" key="5">
    <source>
        <dbReference type="ARBA" id="ARBA00022989"/>
    </source>
</evidence>
<feature type="transmembrane region" description="Helical" evidence="7">
    <location>
        <begin position="173"/>
        <end position="197"/>
    </location>
</feature>
<evidence type="ECO:0000256" key="4">
    <source>
        <dbReference type="ARBA" id="ARBA00022692"/>
    </source>
</evidence>
<evidence type="ECO:0000313" key="9">
    <source>
        <dbReference type="EMBL" id="TKA95433.1"/>
    </source>
</evidence>
<sequence length="308" mass="34640">MQSLPVSDRDEIAPDRRARLWRQVLPLALLSPAVLVTLAIVFFPMVQTAWMSLHEYVLFRPKKFDWVGLQNYVAIFQDEVFWISLRHTILWIAITVPAQALLGLATALLLNQTFPWRPVARALIIIPWALPSVVIALMWTWIYDSNYGVLNDLLLRIGILEQSIPWLANPDTALYAIIVTLTWQGFPFFAVMILAGLQSIPRSYYEAASLDGATTFRQFWHITLPGISGVLFTAILLRTIWVANSMDVIFVMTGGGPGYATYTLPLYAFIEARSNLDFGYGSAIAMTFTLLLLGVVVLYLKRSAKAVQ</sequence>
<evidence type="ECO:0000256" key="6">
    <source>
        <dbReference type="ARBA" id="ARBA00023136"/>
    </source>
</evidence>
<comment type="similarity">
    <text evidence="7">Belongs to the binding-protein-dependent transport system permease family.</text>
</comment>
<comment type="caution">
    <text evidence="9">The sequence shown here is derived from an EMBL/GenBank/DDBJ whole genome shotgun (WGS) entry which is preliminary data.</text>
</comment>
<dbReference type="SUPFAM" id="SSF161098">
    <property type="entry name" value="MetI-like"/>
    <property type="match status" value="1"/>
</dbReference>
<evidence type="ECO:0000256" key="1">
    <source>
        <dbReference type="ARBA" id="ARBA00004651"/>
    </source>
</evidence>
<dbReference type="GO" id="GO:0055085">
    <property type="term" value="P:transmembrane transport"/>
    <property type="evidence" value="ECO:0007669"/>
    <property type="project" value="InterPro"/>
</dbReference>
<evidence type="ECO:0000256" key="7">
    <source>
        <dbReference type="RuleBase" id="RU363032"/>
    </source>
</evidence>
<dbReference type="GO" id="GO:0005886">
    <property type="term" value="C:plasma membrane"/>
    <property type="evidence" value="ECO:0007669"/>
    <property type="project" value="UniProtKB-SubCell"/>
</dbReference>
<dbReference type="EMBL" id="SWAU01000187">
    <property type="protein sequence ID" value="TKA95433.1"/>
    <property type="molecule type" value="Genomic_DNA"/>
</dbReference>
<organism evidence="9 10">
    <name type="scientific">Cereibacter changlensis</name>
    <dbReference type="NCBI Taxonomy" id="402884"/>
    <lineage>
        <taxon>Bacteria</taxon>
        <taxon>Pseudomonadati</taxon>
        <taxon>Pseudomonadota</taxon>
        <taxon>Alphaproteobacteria</taxon>
        <taxon>Rhodobacterales</taxon>
        <taxon>Paracoccaceae</taxon>
        <taxon>Cereibacter</taxon>
    </lineage>
</organism>
<dbReference type="PANTHER" id="PTHR43005:SF1">
    <property type="entry name" value="SPERMIDINE_PUTRESCINE TRANSPORT SYSTEM PERMEASE PROTEIN"/>
    <property type="match status" value="1"/>
</dbReference>
<proteinExistence type="inferred from homology"/>
<comment type="subcellular location">
    <subcellularLocation>
        <location evidence="1 7">Cell membrane</location>
        <topology evidence="1 7">Multi-pass membrane protein</topology>
    </subcellularLocation>
</comment>
<feature type="transmembrane region" description="Helical" evidence="7">
    <location>
        <begin position="24"/>
        <end position="46"/>
    </location>
</feature>
<dbReference type="InterPro" id="IPR035906">
    <property type="entry name" value="MetI-like_sf"/>
</dbReference>
<accession>A0A4U0Z1Y7</accession>
<dbReference type="Gene3D" id="1.10.3720.10">
    <property type="entry name" value="MetI-like"/>
    <property type="match status" value="1"/>
</dbReference>
<keyword evidence="2 7" id="KW-0813">Transport</keyword>
<keyword evidence="4 7" id="KW-0812">Transmembrane</keyword>